<dbReference type="WormBase" id="CBG25285">
    <property type="protein sequence ID" value="CBP48616"/>
    <property type="gene ID" value="WBGene00086699"/>
</dbReference>
<name>B6IF32_CAEBR</name>
<gene>
    <name evidence="1 3" type="ORF">CBG25285</name>
    <name evidence="1" type="ORF">CBG_25285</name>
</gene>
<dbReference type="InParanoid" id="B6IF32"/>
<organism evidence="1 2">
    <name type="scientific">Caenorhabditis briggsae</name>
    <dbReference type="NCBI Taxonomy" id="6238"/>
    <lineage>
        <taxon>Eukaryota</taxon>
        <taxon>Metazoa</taxon>
        <taxon>Ecdysozoa</taxon>
        <taxon>Nematoda</taxon>
        <taxon>Chromadorea</taxon>
        <taxon>Rhabditida</taxon>
        <taxon>Rhabditina</taxon>
        <taxon>Rhabditomorpha</taxon>
        <taxon>Rhabditoidea</taxon>
        <taxon>Rhabditidae</taxon>
        <taxon>Peloderinae</taxon>
        <taxon>Caenorhabditis</taxon>
    </lineage>
</organism>
<evidence type="ECO:0000313" key="3">
    <source>
        <dbReference type="WormBase" id="CBG25285"/>
    </source>
</evidence>
<dbReference type="GeneID" id="68916778"/>
<dbReference type="RefSeq" id="XP_045098084.1">
    <property type="nucleotide sequence ID" value="XM_045238013.1"/>
</dbReference>
<dbReference type="CTD" id="68916778"/>
<sequence length="56" mass="6518">MTVSDKSSLKILKLHAHVLLVNDRIRKELKKLNYDSTTILHQLNYVIAQEADDIDR</sequence>
<dbReference type="KEGG" id="cbr:CBG_25285"/>
<dbReference type="Proteomes" id="UP000008549">
    <property type="component" value="Unassembled WGS sequence"/>
</dbReference>
<protein>
    <submittedName>
        <fullName evidence="1">Protein CBG25285</fullName>
    </submittedName>
</protein>
<evidence type="ECO:0000313" key="2">
    <source>
        <dbReference type="Proteomes" id="UP000008549"/>
    </source>
</evidence>
<dbReference type="AlphaFoldDB" id="B6IF32"/>
<evidence type="ECO:0000313" key="1">
    <source>
        <dbReference type="EMBL" id="CAR98512.1"/>
    </source>
</evidence>
<reference evidence="1 2" key="1">
    <citation type="journal article" date="2003" name="PLoS Biol.">
        <title>The genome sequence of Caenorhabditis briggsae: a platform for comparative genomics.</title>
        <authorList>
            <person name="Stein L.D."/>
            <person name="Bao Z."/>
            <person name="Blasiar D."/>
            <person name="Blumenthal T."/>
            <person name="Brent M.R."/>
            <person name="Chen N."/>
            <person name="Chinwalla A."/>
            <person name="Clarke L."/>
            <person name="Clee C."/>
            <person name="Coghlan A."/>
            <person name="Coulson A."/>
            <person name="D'Eustachio P."/>
            <person name="Fitch D.H."/>
            <person name="Fulton L.A."/>
            <person name="Fulton R.E."/>
            <person name="Griffiths-Jones S."/>
            <person name="Harris T.W."/>
            <person name="Hillier L.W."/>
            <person name="Kamath R."/>
            <person name="Kuwabara P.E."/>
            <person name="Mardis E.R."/>
            <person name="Marra M.A."/>
            <person name="Miner T.L."/>
            <person name="Minx P."/>
            <person name="Mullikin J.C."/>
            <person name="Plumb R.W."/>
            <person name="Rogers J."/>
            <person name="Schein J.E."/>
            <person name="Sohrmann M."/>
            <person name="Spieth J."/>
            <person name="Stajich J.E."/>
            <person name="Wei C."/>
            <person name="Willey D."/>
            <person name="Wilson R.K."/>
            <person name="Durbin R."/>
            <person name="Waterston R.H."/>
        </authorList>
    </citation>
    <scope>NUCLEOTIDE SEQUENCE [LARGE SCALE GENOMIC DNA]</scope>
    <source>
        <strain evidence="1 2">AF16</strain>
    </source>
</reference>
<accession>B6IF32</accession>
<dbReference type="HOGENOM" id="CLU_3016158_0_0_1"/>
<keyword evidence="2" id="KW-1185">Reference proteome</keyword>
<reference evidence="1 2" key="2">
    <citation type="journal article" date="2011" name="PLoS Genet.">
        <title>Caenorhabditis briggsae recombinant inbred line genotypes reveal inter-strain incompatibility and the evolution of recombination.</title>
        <authorList>
            <person name="Ross J.A."/>
            <person name="Koboldt D.C."/>
            <person name="Staisch J.E."/>
            <person name="Chamberlin H.M."/>
            <person name="Gupta B.P."/>
            <person name="Miller R.D."/>
            <person name="Baird S.E."/>
            <person name="Haag E.S."/>
        </authorList>
    </citation>
    <scope>NUCLEOTIDE SEQUENCE [LARGE SCALE GENOMIC DNA]</scope>
    <source>
        <strain evidence="1 2">AF16</strain>
    </source>
</reference>
<dbReference type="EMBL" id="HE601486">
    <property type="protein sequence ID" value="CAR98512.1"/>
    <property type="molecule type" value="Genomic_DNA"/>
</dbReference>
<proteinExistence type="predicted"/>